<evidence type="ECO:0000313" key="5">
    <source>
        <dbReference type="EMBL" id="MFD0979889.1"/>
    </source>
</evidence>
<feature type="domain" description="Hcy-binding" evidence="4">
    <location>
        <begin position="4"/>
        <end position="310"/>
    </location>
</feature>
<evidence type="ECO:0000256" key="1">
    <source>
        <dbReference type="ARBA" id="ARBA00022603"/>
    </source>
</evidence>
<sequence length="324" mass="35586">MPTGMGMPQPQPGRLWLTEGGIETEIMYKWGFDLPHFAMFPLLDDPAALQAMKDMWRRSLDVAARHGFSFVMNGLDYRASPDWAALLGYSLDGLAEMQHRCIDFLRELRDEYAGRIDEMLVCGTLGPRGDAYGLNRDITERSAEDYHAVQLTNLRAAGADMAWGMTFNNIPEAIGAVRAARAVGLPIVIGLTLDSTSRLRSGPTLRQAIEAIDAAPEGGPEYYMINCSHPVEFEPAFDGGDWKGRIRALRPNASKMEKIALCKLGHLEEGDPEELGRMMGDLARRMPQVDIWGGCCGTCDTHLDLMAGQVKAARQAVAQGAART</sequence>
<dbReference type="SUPFAM" id="SSF82282">
    <property type="entry name" value="Homocysteine S-methyltransferase"/>
    <property type="match status" value="1"/>
</dbReference>
<evidence type="ECO:0000259" key="4">
    <source>
        <dbReference type="PROSITE" id="PS50970"/>
    </source>
</evidence>
<name>A0ABW3IPZ4_9RHOB</name>
<dbReference type="Gene3D" id="3.20.20.330">
    <property type="entry name" value="Homocysteine-binding-like domain"/>
    <property type="match status" value="1"/>
</dbReference>
<dbReference type="EMBL" id="JBHTJT010000008">
    <property type="protein sequence ID" value="MFD0979889.1"/>
    <property type="molecule type" value="Genomic_DNA"/>
</dbReference>
<dbReference type="Proteomes" id="UP001597108">
    <property type="component" value="Unassembled WGS sequence"/>
</dbReference>
<gene>
    <name evidence="5" type="ORF">ACFQ2S_09505</name>
</gene>
<evidence type="ECO:0000313" key="6">
    <source>
        <dbReference type="Proteomes" id="UP001597108"/>
    </source>
</evidence>
<evidence type="ECO:0000256" key="2">
    <source>
        <dbReference type="ARBA" id="ARBA00022679"/>
    </source>
</evidence>
<keyword evidence="2 3" id="KW-0808">Transferase</keyword>
<organism evidence="5 6">
    <name type="scientific">Tropicimonas aquimaris</name>
    <dbReference type="NCBI Taxonomy" id="914152"/>
    <lineage>
        <taxon>Bacteria</taxon>
        <taxon>Pseudomonadati</taxon>
        <taxon>Pseudomonadota</taxon>
        <taxon>Alphaproteobacteria</taxon>
        <taxon>Rhodobacterales</taxon>
        <taxon>Roseobacteraceae</taxon>
        <taxon>Tropicimonas</taxon>
    </lineage>
</organism>
<dbReference type="PANTHER" id="PTHR11103">
    <property type="entry name" value="SLR1189 PROTEIN"/>
    <property type="match status" value="1"/>
</dbReference>
<keyword evidence="3" id="KW-0862">Zinc</keyword>
<comment type="caution">
    <text evidence="5">The sequence shown here is derived from an EMBL/GenBank/DDBJ whole genome shotgun (WGS) entry which is preliminary data.</text>
</comment>
<dbReference type="RefSeq" id="WP_386074204.1">
    <property type="nucleotide sequence ID" value="NZ_JBHTJT010000008.1"/>
</dbReference>
<dbReference type="PANTHER" id="PTHR11103:SF18">
    <property type="entry name" value="SLR1189 PROTEIN"/>
    <property type="match status" value="1"/>
</dbReference>
<comment type="cofactor">
    <cofactor evidence="3">
        <name>Zn(2+)</name>
        <dbReference type="ChEBI" id="CHEBI:29105"/>
    </cofactor>
</comment>
<keyword evidence="1 3" id="KW-0489">Methyltransferase</keyword>
<dbReference type="InterPro" id="IPR003726">
    <property type="entry name" value="HCY_dom"/>
</dbReference>
<feature type="binding site" evidence="3">
    <location>
        <position position="227"/>
    </location>
    <ligand>
        <name>Zn(2+)</name>
        <dbReference type="ChEBI" id="CHEBI:29105"/>
    </ligand>
</feature>
<keyword evidence="3" id="KW-0479">Metal-binding</keyword>
<protein>
    <submittedName>
        <fullName evidence="5">Homocysteine S-methyltransferase family protein</fullName>
    </submittedName>
</protein>
<feature type="binding site" evidence="3">
    <location>
        <position position="296"/>
    </location>
    <ligand>
        <name>Zn(2+)</name>
        <dbReference type="ChEBI" id="CHEBI:29105"/>
    </ligand>
</feature>
<dbReference type="Pfam" id="PF02574">
    <property type="entry name" value="S-methyl_trans"/>
    <property type="match status" value="1"/>
</dbReference>
<evidence type="ECO:0000256" key="3">
    <source>
        <dbReference type="PROSITE-ProRule" id="PRU00333"/>
    </source>
</evidence>
<dbReference type="InterPro" id="IPR036589">
    <property type="entry name" value="HCY_dom_sf"/>
</dbReference>
<proteinExistence type="predicted"/>
<reference evidence="6" key="1">
    <citation type="journal article" date="2019" name="Int. J. Syst. Evol. Microbiol.">
        <title>The Global Catalogue of Microorganisms (GCM) 10K type strain sequencing project: providing services to taxonomists for standard genome sequencing and annotation.</title>
        <authorList>
            <consortium name="The Broad Institute Genomics Platform"/>
            <consortium name="The Broad Institute Genome Sequencing Center for Infectious Disease"/>
            <person name="Wu L."/>
            <person name="Ma J."/>
        </authorList>
    </citation>
    <scope>NUCLEOTIDE SEQUENCE [LARGE SCALE GENOMIC DNA]</scope>
    <source>
        <strain evidence="6">CCUG 60524</strain>
    </source>
</reference>
<keyword evidence="6" id="KW-1185">Reference proteome</keyword>
<dbReference type="PROSITE" id="PS50970">
    <property type="entry name" value="HCY"/>
    <property type="match status" value="1"/>
</dbReference>
<feature type="binding site" evidence="3">
    <location>
        <position position="295"/>
    </location>
    <ligand>
        <name>Zn(2+)</name>
        <dbReference type="ChEBI" id="CHEBI:29105"/>
    </ligand>
</feature>
<accession>A0ABW3IPZ4</accession>